<feature type="domain" description="PAC" evidence="10">
    <location>
        <begin position="88"/>
        <end position="147"/>
    </location>
</feature>
<dbReference type="GO" id="GO:0006355">
    <property type="term" value="P:regulation of DNA-templated transcription"/>
    <property type="evidence" value="ECO:0007669"/>
    <property type="project" value="InterPro"/>
</dbReference>
<dbReference type="PROSITE" id="PS50109">
    <property type="entry name" value="HIS_KIN"/>
    <property type="match status" value="1"/>
</dbReference>
<dbReference type="Pfam" id="PF02518">
    <property type="entry name" value="HATPase_c"/>
    <property type="match status" value="1"/>
</dbReference>
<sequence length="398" mass="42967">MNGHACDDDPEFVAELFELLEEGVVLHDSNGRVRACNAAAARMLAWPAFGDQGAHSLFAEIEATLESGEPLTREDEPTRRVLATGVAHEARVRVRRADGETAWLLVKSVPLRRARREGGVRSGALGGALTVLRDMTEHMLVEERVRGQLPADSFSELAGSIAHDFSHFLTVIVGYSDLIAVSLPPTDPVREQAEHIRAAATGAARLTGELVDFARRQRHSANEADVSRTLQEMQPMLARLLGPRIRLSLDLDPSATVVRADPIQLERAIFNLALNARDAMRAGGSLRVVTHAVTIDEEFVRTHPGAQPGAFVRLVVADEGAGMTEETRRRLFEPFFTTKPPGQGTGLGLATVWGIVKQFGGYIDVDSAPGRGAEFRIDLPAVSLGSGEASSVRPAEKG</sequence>
<evidence type="ECO:0000256" key="1">
    <source>
        <dbReference type="ARBA" id="ARBA00000085"/>
    </source>
</evidence>
<dbReference type="SUPFAM" id="SSF55785">
    <property type="entry name" value="PYP-like sensor domain (PAS domain)"/>
    <property type="match status" value="1"/>
</dbReference>
<keyword evidence="4" id="KW-0808">Transferase</keyword>
<dbReference type="PROSITE" id="PS50113">
    <property type="entry name" value="PAC"/>
    <property type="match status" value="1"/>
</dbReference>
<keyword evidence="6" id="KW-0418">Kinase</keyword>
<evidence type="ECO:0000256" key="3">
    <source>
        <dbReference type="ARBA" id="ARBA00022553"/>
    </source>
</evidence>
<dbReference type="PANTHER" id="PTHR43065">
    <property type="entry name" value="SENSOR HISTIDINE KINASE"/>
    <property type="match status" value="1"/>
</dbReference>
<dbReference type="EMBL" id="JACRIW010000123">
    <property type="protein sequence ID" value="MBI5171230.1"/>
    <property type="molecule type" value="Genomic_DNA"/>
</dbReference>
<evidence type="ECO:0000256" key="8">
    <source>
        <dbReference type="ARBA" id="ARBA00023012"/>
    </source>
</evidence>
<feature type="domain" description="Histidine kinase" evidence="9">
    <location>
        <begin position="160"/>
        <end position="383"/>
    </location>
</feature>
<reference evidence="11" key="1">
    <citation type="submission" date="2020-07" db="EMBL/GenBank/DDBJ databases">
        <title>Huge and variable diversity of episymbiotic CPR bacteria and DPANN archaea in groundwater ecosystems.</title>
        <authorList>
            <person name="He C.Y."/>
            <person name="Keren R."/>
            <person name="Whittaker M."/>
            <person name="Farag I.F."/>
            <person name="Doudna J."/>
            <person name="Cate J.H.D."/>
            <person name="Banfield J.F."/>
        </authorList>
    </citation>
    <scope>NUCLEOTIDE SEQUENCE</scope>
    <source>
        <strain evidence="11">NC_groundwater_1813_Pr3_B-0.1um_71_17</strain>
    </source>
</reference>
<dbReference type="Pfam" id="PF00989">
    <property type="entry name" value="PAS"/>
    <property type="match status" value="1"/>
</dbReference>
<dbReference type="Gene3D" id="3.30.565.10">
    <property type="entry name" value="Histidine kinase-like ATPase, C-terminal domain"/>
    <property type="match status" value="1"/>
</dbReference>
<dbReference type="InterPro" id="IPR036097">
    <property type="entry name" value="HisK_dim/P_sf"/>
</dbReference>
<gene>
    <name evidence="11" type="ORF">HZA61_17215</name>
</gene>
<keyword evidence="8" id="KW-0902">Two-component regulatory system</keyword>
<dbReference type="CDD" id="cd00130">
    <property type="entry name" value="PAS"/>
    <property type="match status" value="1"/>
</dbReference>
<dbReference type="PRINTS" id="PR00344">
    <property type="entry name" value="BCTRLSENSOR"/>
</dbReference>
<keyword evidence="5" id="KW-0547">Nucleotide-binding</keyword>
<dbReference type="SMART" id="SM00387">
    <property type="entry name" value="HATPase_c"/>
    <property type="match status" value="1"/>
</dbReference>
<evidence type="ECO:0000259" key="10">
    <source>
        <dbReference type="PROSITE" id="PS50113"/>
    </source>
</evidence>
<dbReference type="InterPro" id="IPR003594">
    <property type="entry name" value="HATPase_dom"/>
</dbReference>
<dbReference type="InterPro" id="IPR036890">
    <property type="entry name" value="HATPase_C_sf"/>
</dbReference>
<evidence type="ECO:0000256" key="5">
    <source>
        <dbReference type="ARBA" id="ARBA00022741"/>
    </source>
</evidence>
<keyword evidence="7" id="KW-0067">ATP-binding</keyword>
<evidence type="ECO:0000256" key="2">
    <source>
        <dbReference type="ARBA" id="ARBA00012438"/>
    </source>
</evidence>
<dbReference type="SUPFAM" id="SSF47384">
    <property type="entry name" value="Homodimeric domain of signal transducing histidine kinase"/>
    <property type="match status" value="1"/>
</dbReference>
<protein>
    <recommendedName>
        <fullName evidence="2">histidine kinase</fullName>
        <ecNumber evidence="2">2.7.13.3</ecNumber>
    </recommendedName>
</protein>
<evidence type="ECO:0000313" key="11">
    <source>
        <dbReference type="EMBL" id="MBI5171230.1"/>
    </source>
</evidence>
<dbReference type="InterPro" id="IPR004358">
    <property type="entry name" value="Sig_transdc_His_kin-like_C"/>
</dbReference>
<accession>A0A933SH61</accession>
<dbReference type="InterPro" id="IPR000014">
    <property type="entry name" value="PAS"/>
</dbReference>
<dbReference type="GO" id="GO:0000155">
    <property type="term" value="F:phosphorelay sensor kinase activity"/>
    <property type="evidence" value="ECO:0007669"/>
    <property type="project" value="InterPro"/>
</dbReference>
<evidence type="ECO:0000256" key="6">
    <source>
        <dbReference type="ARBA" id="ARBA00022777"/>
    </source>
</evidence>
<dbReference type="InterPro" id="IPR013767">
    <property type="entry name" value="PAS_fold"/>
</dbReference>
<evidence type="ECO:0000259" key="9">
    <source>
        <dbReference type="PROSITE" id="PS50109"/>
    </source>
</evidence>
<evidence type="ECO:0000313" key="12">
    <source>
        <dbReference type="Proteomes" id="UP000696931"/>
    </source>
</evidence>
<keyword evidence="3" id="KW-0597">Phosphoprotein</keyword>
<dbReference type="InterPro" id="IPR035965">
    <property type="entry name" value="PAS-like_dom_sf"/>
</dbReference>
<evidence type="ECO:0000256" key="7">
    <source>
        <dbReference type="ARBA" id="ARBA00022840"/>
    </source>
</evidence>
<dbReference type="Gene3D" id="3.30.450.20">
    <property type="entry name" value="PAS domain"/>
    <property type="match status" value="1"/>
</dbReference>
<dbReference type="Proteomes" id="UP000696931">
    <property type="component" value="Unassembled WGS sequence"/>
</dbReference>
<organism evidence="11 12">
    <name type="scientific">Eiseniibacteriota bacterium</name>
    <dbReference type="NCBI Taxonomy" id="2212470"/>
    <lineage>
        <taxon>Bacteria</taxon>
        <taxon>Candidatus Eiseniibacteriota</taxon>
    </lineage>
</organism>
<dbReference type="PANTHER" id="PTHR43065:SF46">
    <property type="entry name" value="C4-DICARBOXYLATE TRANSPORT SENSOR PROTEIN DCTB"/>
    <property type="match status" value="1"/>
</dbReference>
<comment type="catalytic activity">
    <reaction evidence="1">
        <text>ATP + protein L-histidine = ADP + protein N-phospho-L-histidine.</text>
        <dbReference type="EC" id="2.7.13.3"/>
    </reaction>
</comment>
<proteinExistence type="predicted"/>
<dbReference type="GO" id="GO:0005524">
    <property type="term" value="F:ATP binding"/>
    <property type="evidence" value="ECO:0007669"/>
    <property type="project" value="UniProtKB-KW"/>
</dbReference>
<comment type="caution">
    <text evidence="11">The sequence shown here is derived from an EMBL/GenBank/DDBJ whole genome shotgun (WGS) entry which is preliminary data.</text>
</comment>
<evidence type="ECO:0000256" key="4">
    <source>
        <dbReference type="ARBA" id="ARBA00022679"/>
    </source>
</evidence>
<dbReference type="Gene3D" id="1.10.287.130">
    <property type="match status" value="1"/>
</dbReference>
<dbReference type="InterPro" id="IPR000700">
    <property type="entry name" value="PAS-assoc_C"/>
</dbReference>
<dbReference type="EC" id="2.7.13.3" evidence="2"/>
<name>A0A933SH61_UNCEI</name>
<dbReference type="AlphaFoldDB" id="A0A933SH61"/>
<dbReference type="InterPro" id="IPR005467">
    <property type="entry name" value="His_kinase_dom"/>
</dbReference>
<dbReference type="SUPFAM" id="SSF55874">
    <property type="entry name" value="ATPase domain of HSP90 chaperone/DNA topoisomerase II/histidine kinase"/>
    <property type="match status" value="1"/>
</dbReference>